<organism evidence="2">
    <name type="scientific">Tetraselmis sp. GSL018</name>
    <dbReference type="NCBI Taxonomy" id="582737"/>
    <lineage>
        <taxon>Eukaryota</taxon>
        <taxon>Viridiplantae</taxon>
        <taxon>Chlorophyta</taxon>
        <taxon>core chlorophytes</taxon>
        <taxon>Chlorodendrophyceae</taxon>
        <taxon>Chlorodendrales</taxon>
        <taxon>Chlorodendraceae</taxon>
        <taxon>Tetraselmis</taxon>
    </lineage>
</organism>
<feature type="non-terminal residue" evidence="2">
    <location>
        <position position="172"/>
    </location>
</feature>
<sequence>LMQLCCCFVLTSMYYFKQVGSQQASVGQGTPVKDATCLKKLLTFLSLKTINSENDLRSTSWLANTGSHNSSFIKRPVTFCKNDPAAAPSVSIIGVAKGGTSDMYYHMTQIPSVQSGIRKELGFAHLAARSRKSFREYLVKLQHPCASAVESKLANCLSQENALTVDATPSYL</sequence>
<protein>
    <submittedName>
        <fullName evidence="2">Uncharacterized protein</fullName>
    </submittedName>
</protein>
<dbReference type="SUPFAM" id="SSF52540">
    <property type="entry name" value="P-loop containing nucleoside triphosphate hydrolases"/>
    <property type="match status" value="1"/>
</dbReference>
<gene>
    <name evidence="2" type="ORF">TSPGSL018_28621</name>
</gene>
<dbReference type="EMBL" id="GBEZ01012335">
    <property type="protein sequence ID" value="JAC73539.1"/>
    <property type="molecule type" value="Transcribed_RNA"/>
</dbReference>
<dbReference type="InterPro" id="IPR027417">
    <property type="entry name" value="P-loop_NTPase"/>
</dbReference>
<reference evidence="2" key="1">
    <citation type="submission" date="2014-05" db="EMBL/GenBank/DDBJ databases">
        <title>The transcriptome of the halophilic microalga Tetraselmis sp. GSL018 isolated from the Great Salt Lake, Utah.</title>
        <authorList>
            <person name="Jinkerson R.E."/>
            <person name="D'Adamo S."/>
            <person name="Posewitz M.C."/>
        </authorList>
    </citation>
    <scope>NUCLEOTIDE SEQUENCE</scope>
    <source>
        <strain evidence="2">GSL018</strain>
    </source>
</reference>
<evidence type="ECO:0000313" key="2">
    <source>
        <dbReference type="EMBL" id="JAC73539.1"/>
    </source>
</evidence>
<dbReference type="AlphaFoldDB" id="A0A061RRY0"/>
<feature type="chain" id="PRO_5001610756" evidence="1">
    <location>
        <begin position="22"/>
        <end position="172"/>
    </location>
</feature>
<accession>A0A061RRY0</accession>
<dbReference type="Gene3D" id="3.40.50.300">
    <property type="entry name" value="P-loop containing nucleotide triphosphate hydrolases"/>
    <property type="match status" value="1"/>
</dbReference>
<keyword evidence="1" id="KW-0732">Signal</keyword>
<name>A0A061RRY0_9CHLO</name>
<proteinExistence type="predicted"/>
<evidence type="ECO:0000256" key="1">
    <source>
        <dbReference type="SAM" id="SignalP"/>
    </source>
</evidence>
<feature type="non-terminal residue" evidence="2">
    <location>
        <position position="1"/>
    </location>
</feature>
<feature type="signal peptide" evidence="1">
    <location>
        <begin position="1"/>
        <end position="21"/>
    </location>
</feature>